<keyword evidence="5" id="KW-1185">Reference proteome</keyword>
<accession>A0AAF0XEG3</accession>
<proteinExistence type="predicted"/>
<organism evidence="4 5">
    <name type="scientific">Daucus carota subsp. sativus</name>
    <name type="common">Carrot</name>
    <dbReference type="NCBI Taxonomy" id="79200"/>
    <lineage>
        <taxon>Eukaryota</taxon>
        <taxon>Viridiplantae</taxon>
        <taxon>Streptophyta</taxon>
        <taxon>Embryophyta</taxon>
        <taxon>Tracheophyta</taxon>
        <taxon>Spermatophyta</taxon>
        <taxon>Magnoliopsida</taxon>
        <taxon>eudicotyledons</taxon>
        <taxon>Gunneridae</taxon>
        <taxon>Pentapetalae</taxon>
        <taxon>asterids</taxon>
        <taxon>campanulids</taxon>
        <taxon>Apiales</taxon>
        <taxon>Apiaceae</taxon>
        <taxon>Apioideae</taxon>
        <taxon>Scandiceae</taxon>
        <taxon>Daucinae</taxon>
        <taxon>Daucus</taxon>
        <taxon>Daucus sect. Daucus</taxon>
    </lineage>
</organism>
<dbReference type="EMBL" id="CP093348">
    <property type="protein sequence ID" value="WOH06325.1"/>
    <property type="molecule type" value="Genomic_DNA"/>
</dbReference>
<dbReference type="PANTHER" id="PTHR27001:SF790">
    <property type="entry name" value="PROTEIN KINASE DOMAIN-CONTAINING PROTEIN"/>
    <property type="match status" value="1"/>
</dbReference>
<dbReference type="Gene3D" id="3.30.200.20">
    <property type="entry name" value="Phosphorylase Kinase, domain 1"/>
    <property type="match status" value="1"/>
</dbReference>
<keyword evidence="1" id="KW-0547">Nucleotide-binding</keyword>
<evidence type="ECO:0000313" key="4">
    <source>
        <dbReference type="EMBL" id="WOH06325.1"/>
    </source>
</evidence>
<evidence type="ECO:0000256" key="1">
    <source>
        <dbReference type="ARBA" id="ARBA00022741"/>
    </source>
</evidence>
<dbReference type="GO" id="GO:0005886">
    <property type="term" value="C:plasma membrane"/>
    <property type="evidence" value="ECO:0007669"/>
    <property type="project" value="TreeGrafter"/>
</dbReference>
<reference evidence="4" key="1">
    <citation type="journal article" date="2016" name="Nat. Genet.">
        <title>A high-quality carrot genome assembly provides new insights into carotenoid accumulation and asterid genome evolution.</title>
        <authorList>
            <person name="Iorizzo M."/>
            <person name="Ellison S."/>
            <person name="Senalik D."/>
            <person name="Zeng P."/>
            <person name="Satapoomin P."/>
            <person name="Huang J."/>
            <person name="Bowman M."/>
            <person name="Iovene M."/>
            <person name="Sanseverino W."/>
            <person name="Cavagnaro P."/>
            <person name="Yildiz M."/>
            <person name="Macko-Podgorni A."/>
            <person name="Moranska E."/>
            <person name="Grzebelus E."/>
            <person name="Grzebelus D."/>
            <person name="Ashrafi H."/>
            <person name="Zheng Z."/>
            <person name="Cheng S."/>
            <person name="Spooner D."/>
            <person name="Van Deynze A."/>
            <person name="Simon P."/>
        </authorList>
    </citation>
    <scope>NUCLEOTIDE SEQUENCE</scope>
    <source>
        <tissue evidence="4">Leaf</tissue>
    </source>
</reference>
<dbReference type="GO" id="GO:0004672">
    <property type="term" value="F:protein kinase activity"/>
    <property type="evidence" value="ECO:0007669"/>
    <property type="project" value="InterPro"/>
</dbReference>
<dbReference type="Gene3D" id="1.10.510.10">
    <property type="entry name" value="Transferase(Phosphotransferase) domain 1"/>
    <property type="match status" value="1"/>
</dbReference>
<dbReference type="SUPFAM" id="SSF56112">
    <property type="entry name" value="Protein kinase-like (PK-like)"/>
    <property type="match status" value="1"/>
</dbReference>
<evidence type="ECO:0000256" key="2">
    <source>
        <dbReference type="ARBA" id="ARBA00022840"/>
    </source>
</evidence>
<dbReference type="Proteomes" id="UP000077755">
    <property type="component" value="Chromosome 6"/>
</dbReference>
<reference evidence="4" key="2">
    <citation type="submission" date="2022-03" db="EMBL/GenBank/DDBJ databases">
        <title>Draft title - Genomic analysis of global carrot germplasm unveils the trajectory of domestication and the origin of high carotenoid orange carrot.</title>
        <authorList>
            <person name="Iorizzo M."/>
            <person name="Ellison S."/>
            <person name="Senalik D."/>
            <person name="Macko-Podgorni A."/>
            <person name="Grzebelus D."/>
            <person name="Bostan H."/>
            <person name="Rolling W."/>
            <person name="Curaba J."/>
            <person name="Simon P."/>
        </authorList>
    </citation>
    <scope>NUCLEOTIDE SEQUENCE</scope>
    <source>
        <tissue evidence="4">Leaf</tissue>
    </source>
</reference>
<dbReference type="PANTHER" id="PTHR27001">
    <property type="entry name" value="OS01G0253100 PROTEIN"/>
    <property type="match status" value="1"/>
</dbReference>
<feature type="domain" description="Protein kinase" evidence="3">
    <location>
        <begin position="165"/>
        <end position="389"/>
    </location>
</feature>
<keyword evidence="2" id="KW-0067">ATP-binding</keyword>
<dbReference type="GO" id="GO:0005524">
    <property type="term" value="F:ATP binding"/>
    <property type="evidence" value="ECO:0007669"/>
    <property type="project" value="UniProtKB-KW"/>
</dbReference>
<dbReference type="InterPro" id="IPR011009">
    <property type="entry name" value="Kinase-like_dom_sf"/>
</dbReference>
<evidence type="ECO:0000259" key="3">
    <source>
        <dbReference type="Pfam" id="PF00069"/>
    </source>
</evidence>
<name>A0AAF0XEG3_DAUCS</name>
<protein>
    <recommendedName>
        <fullName evidence="3">Protein kinase domain-containing protein</fullName>
    </recommendedName>
</protein>
<evidence type="ECO:0000313" key="5">
    <source>
        <dbReference type="Proteomes" id="UP000077755"/>
    </source>
</evidence>
<sequence>MSFLFGSCAGYSRCIERPGDKMKILRILKGEIKYIMENLTCGIMRMRKDGGVKFIRARKAPEPEDYQFQELRQFTRKHHQKFHVTSLIETGEQRPLLHQNSMCSVCFSPRHTDENVRAFTLEELQCATAGFSEQNLLSNNNKLIYKGILNDGTKIVISSCILETTSYMQFRNRVELLHKARHKNVVSVLGSYSEELEKRLLVCEYVCNGSLSIHLSRLTWERRVNIAVGSARGLQYLHSKSFYGSMRPDNILLTHDYEPLLTNYGTTRDQYHDMDRSSETRVLKTFDYLAPEYEETVIHSSKTDVYSFGLVLLQLITGWKTLADTHGKSLLAWARPLLREKNYPDLLDRKIGGSHDILQLFWMVRIAEKCLSTNPYRRYSIDQVVNALWQIKHGYSVTDYSPPESDSEIEATPTM</sequence>
<gene>
    <name evidence="4" type="ORF">DCAR_0625750</name>
</gene>
<dbReference type="AlphaFoldDB" id="A0AAF0XEG3"/>
<dbReference type="InterPro" id="IPR000719">
    <property type="entry name" value="Prot_kinase_dom"/>
</dbReference>
<dbReference type="Pfam" id="PF00069">
    <property type="entry name" value="Pkinase"/>
    <property type="match status" value="1"/>
</dbReference>